<reference evidence="2 3" key="1">
    <citation type="submission" date="2016-10" db="EMBL/GenBank/DDBJ databases">
        <authorList>
            <person name="Varghese N."/>
            <person name="Submissions S."/>
        </authorList>
    </citation>
    <scope>NUCLEOTIDE SEQUENCE [LARGE SCALE GENOMIC DNA]</scope>
    <source>
        <strain evidence="2 3">BS3780</strain>
    </source>
</reference>
<dbReference type="EMBL" id="FNTT01000002">
    <property type="protein sequence ID" value="SEE61174.1"/>
    <property type="molecule type" value="Genomic_DNA"/>
</dbReference>
<evidence type="ECO:0000313" key="3">
    <source>
        <dbReference type="Proteomes" id="UP000183915"/>
    </source>
</evidence>
<dbReference type="RefSeq" id="WP_174553536.1">
    <property type="nucleotide sequence ID" value="NZ_FNTT01000002.1"/>
</dbReference>
<evidence type="ECO:0000256" key="1">
    <source>
        <dbReference type="SAM" id="MobiDB-lite"/>
    </source>
</evidence>
<evidence type="ECO:0000313" key="2">
    <source>
        <dbReference type="EMBL" id="SEE61174.1"/>
    </source>
</evidence>
<sequence>MRRALRSTHSHRTKRSTIEHIVDRLNLSPPWRWNYYWRAIGAGLGVGLNWYLIDKLLSESEPDAEEKKKTIAGLSGKNGAKDIPNWAKGERSFKGESGKDFADRLLGKKYGDNGYNKGPASEHNKIRKWGDRAFE</sequence>
<feature type="region of interest" description="Disordered" evidence="1">
    <location>
        <begin position="113"/>
        <end position="135"/>
    </location>
</feature>
<gene>
    <name evidence="2" type="ORF">SAMN04490188_4698</name>
</gene>
<comment type="caution">
    <text evidence="2">The sequence shown here is derived from an EMBL/GenBank/DDBJ whole genome shotgun (WGS) entry which is preliminary data.</text>
</comment>
<organism evidence="2 3">
    <name type="scientific">Pseudomonas kilonensis</name>
    <dbReference type="NCBI Taxonomy" id="132476"/>
    <lineage>
        <taxon>Bacteria</taxon>
        <taxon>Pseudomonadati</taxon>
        <taxon>Pseudomonadota</taxon>
        <taxon>Gammaproteobacteria</taxon>
        <taxon>Pseudomonadales</taxon>
        <taxon>Pseudomonadaceae</taxon>
        <taxon>Pseudomonas</taxon>
    </lineage>
</organism>
<keyword evidence="3" id="KW-1185">Reference proteome</keyword>
<proteinExistence type="predicted"/>
<dbReference type="Proteomes" id="UP000183915">
    <property type="component" value="Unassembled WGS sequence"/>
</dbReference>
<feature type="compositionally biased region" description="Basic and acidic residues" evidence="1">
    <location>
        <begin position="120"/>
        <end position="135"/>
    </location>
</feature>
<protein>
    <submittedName>
        <fullName evidence="2">Uncharacterized protein</fullName>
    </submittedName>
</protein>
<accession>A0ABY0ZFZ3</accession>
<name>A0ABY0ZFZ3_9PSED</name>